<evidence type="ECO:0000313" key="2">
    <source>
        <dbReference type="EnsemblPlants" id="Solyc01g065626.1.1.1"/>
    </source>
</evidence>
<accession>A0A3Q7EEV0</accession>
<reference evidence="2" key="1">
    <citation type="journal article" date="2012" name="Nature">
        <title>The tomato genome sequence provides insights into fleshy fruit evolution.</title>
        <authorList>
            <consortium name="Tomato Genome Consortium"/>
        </authorList>
    </citation>
    <scope>NUCLEOTIDE SEQUENCE [LARGE SCALE GENOMIC DNA]</scope>
    <source>
        <strain evidence="2">cv. Heinz 1706</strain>
    </source>
</reference>
<dbReference type="InParanoid" id="A0A3Q7EEV0"/>
<feature type="transmembrane region" description="Helical" evidence="1">
    <location>
        <begin position="94"/>
        <end position="117"/>
    </location>
</feature>
<evidence type="ECO:0000313" key="3">
    <source>
        <dbReference type="Proteomes" id="UP000004994"/>
    </source>
</evidence>
<proteinExistence type="predicted"/>
<keyword evidence="3" id="KW-1185">Reference proteome</keyword>
<keyword evidence="1" id="KW-0472">Membrane</keyword>
<evidence type="ECO:0008006" key="4">
    <source>
        <dbReference type="Google" id="ProtNLM"/>
    </source>
</evidence>
<dbReference type="PANTHER" id="PTHR11439">
    <property type="entry name" value="GAG-POL-RELATED RETROTRANSPOSON"/>
    <property type="match status" value="1"/>
</dbReference>
<dbReference type="AlphaFoldDB" id="A0A3Q7EEV0"/>
<dbReference type="Gramene" id="Solyc01g065626.1.1">
    <property type="protein sequence ID" value="Solyc01g065626.1.1.1"/>
    <property type="gene ID" value="Solyc01g065626.1"/>
</dbReference>
<keyword evidence="1" id="KW-1133">Transmembrane helix</keyword>
<sequence>MTSPLSPFNYPLWCTIANEIDCRLLAYSDSEWAGDAHDRTWTTGYVIYLGSSPISWSSMKQRLVSSSSTEAEYWAVVSTVSETDLPVFFMSFNFLLLLFQEFSVTISAPLIFVRIMFSINEFHNS</sequence>
<keyword evidence="1" id="KW-0812">Transmembrane</keyword>
<name>A0A3Q7EEV0_SOLLC</name>
<evidence type="ECO:0000256" key="1">
    <source>
        <dbReference type="SAM" id="Phobius"/>
    </source>
</evidence>
<organism evidence="2">
    <name type="scientific">Solanum lycopersicum</name>
    <name type="common">Tomato</name>
    <name type="synonym">Lycopersicon esculentum</name>
    <dbReference type="NCBI Taxonomy" id="4081"/>
    <lineage>
        <taxon>Eukaryota</taxon>
        <taxon>Viridiplantae</taxon>
        <taxon>Streptophyta</taxon>
        <taxon>Embryophyta</taxon>
        <taxon>Tracheophyta</taxon>
        <taxon>Spermatophyta</taxon>
        <taxon>Magnoliopsida</taxon>
        <taxon>eudicotyledons</taxon>
        <taxon>Gunneridae</taxon>
        <taxon>Pentapetalae</taxon>
        <taxon>asterids</taxon>
        <taxon>lamiids</taxon>
        <taxon>Solanales</taxon>
        <taxon>Solanaceae</taxon>
        <taxon>Solanoideae</taxon>
        <taxon>Solaneae</taxon>
        <taxon>Solanum</taxon>
        <taxon>Solanum subgen. Lycopersicon</taxon>
    </lineage>
</organism>
<dbReference type="PANTHER" id="PTHR11439:SF473">
    <property type="entry name" value="REVERSE TRANSCRIPTASE TY1_COPIA-TYPE DOMAIN-CONTAINING PROTEIN"/>
    <property type="match status" value="1"/>
</dbReference>
<dbReference type="CDD" id="cd09272">
    <property type="entry name" value="RNase_HI_RT_Ty1"/>
    <property type="match status" value="1"/>
</dbReference>
<dbReference type="EnsemblPlants" id="Solyc01g065626.1.1">
    <property type="protein sequence ID" value="Solyc01g065626.1.1.1"/>
    <property type="gene ID" value="Solyc01g065626.1"/>
</dbReference>
<protein>
    <recommendedName>
        <fullName evidence="4">Reverse transcriptase Ty1/copia-type domain-containing protein</fullName>
    </recommendedName>
</protein>
<reference evidence="2" key="2">
    <citation type="submission" date="2019-01" db="UniProtKB">
        <authorList>
            <consortium name="EnsemblPlants"/>
        </authorList>
    </citation>
    <scope>IDENTIFICATION</scope>
    <source>
        <strain evidence="2">cv. Heinz 1706</strain>
    </source>
</reference>
<dbReference type="Proteomes" id="UP000004994">
    <property type="component" value="Chromosome 1"/>
</dbReference>
<dbReference type="STRING" id="4081.A0A3Q7EEV0"/>